<organism evidence="1 2">
    <name type="scientific">Colletotrichum tamarilloi</name>
    <dbReference type="NCBI Taxonomy" id="1209934"/>
    <lineage>
        <taxon>Eukaryota</taxon>
        <taxon>Fungi</taxon>
        <taxon>Dikarya</taxon>
        <taxon>Ascomycota</taxon>
        <taxon>Pezizomycotina</taxon>
        <taxon>Sordariomycetes</taxon>
        <taxon>Hypocreomycetidae</taxon>
        <taxon>Glomerellales</taxon>
        <taxon>Glomerellaceae</taxon>
        <taxon>Colletotrichum</taxon>
        <taxon>Colletotrichum acutatum species complex</taxon>
    </lineage>
</organism>
<comment type="caution">
    <text evidence="1">The sequence shown here is derived from an EMBL/GenBank/DDBJ whole genome shotgun (WGS) entry which is preliminary data.</text>
</comment>
<reference evidence="1 2" key="1">
    <citation type="submission" date="2016-10" db="EMBL/GenBank/DDBJ databases">
        <title>The genome sequence of Colletotrichum fioriniae PJ7.</title>
        <authorList>
            <person name="Baroncelli R."/>
        </authorList>
    </citation>
    <scope>NUCLEOTIDE SEQUENCE [LARGE SCALE GENOMIC DNA]</scope>
    <source>
        <strain evidence="1 2">Tom-12</strain>
    </source>
</reference>
<dbReference type="RefSeq" id="XP_060381665.1">
    <property type="nucleotide sequence ID" value="XM_060523611.1"/>
</dbReference>
<dbReference type="EMBL" id="MLFU01000024">
    <property type="protein sequence ID" value="KAK1497952.1"/>
    <property type="molecule type" value="Genomic_DNA"/>
</dbReference>
<dbReference type="Proteomes" id="UP001227543">
    <property type="component" value="Unassembled WGS sequence"/>
</dbReference>
<name>A0ABQ9R8W9_9PEZI</name>
<dbReference type="GeneID" id="85407849"/>
<gene>
    <name evidence="1" type="ORF">CTAM01_07589</name>
</gene>
<accession>A0ABQ9R8W9</accession>
<evidence type="ECO:0000313" key="2">
    <source>
        <dbReference type="Proteomes" id="UP001227543"/>
    </source>
</evidence>
<proteinExistence type="predicted"/>
<evidence type="ECO:0000313" key="1">
    <source>
        <dbReference type="EMBL" id="KAK1497952.1"/>
    </source>
</evidence>
<sequence length="138" mass="15773">MQGVLQEASWRICILTTPASALLQRAMLECWLETPFAFLPAGRSLLLIRELFGSKAWLAFQILAKKHHSIITCCWYPYHRVIDSNRELTKRSIDLYEPPIVLMTLHTPRGAFCLSPQHPQSRTEILAGTIMLQTAIRL</sequence>
<protein>
    <submittedName>
        <fullName evidence="1">Uncharacterized protein</fullName>
    </submittedName>
</protein>
<keyword evidence="2" id="KW-1185">Reference proteome</keyword>